<comment type="similarity">
    <text evidence="2">Belongs to the sterol desaturase family.</text>
</comment>
<feature type="transmembrane region" description="Helical" evidence="10">
    <location>
        <begin position="80"/>
        <end position="106"/>
    </location>
</feature>
<comment type="catalytic activity">
    <reaction evidence="9">
        <text>a long-chain fatty aldehyde + 2 NADPH + O2 + H(+) = a long-chain alkane + formate + 2 NADP(+) + H2O</text>
        <dbReference type="Rhea" id="RHEA:21440"/>
        <dbReference type="ChEBI" id="CHEBI:15377"/>
        <dbReference type="ChEBI" id="CHEBI:15378"/>
        <dbReference type="ChEBI" id="CHEBI:15379"/>
        <dbReference type="ChEBI" id="CHEBI:15740"/>
        <dbReference type="ChEBI" id="CHEBI:17176"/>
        <dbReference type="ChEBI" id="CHEBI:57783"/>
        <dbReference type="ChEBI" id="CHEBI:58349"/>
        <dbReference type="ChEBI" id="CHEBI:83563"/>
        <dbReference type="EC" id="4.1.99.5"/>
    </reaction>
</comment>
<dbReference type="GO" id="GO:0071771">
    <property type="term" value="F:aldehyde oxygenase (deformylating) activity"/>
    <property type="evidence" value="ECO:0007669"/>
    <property type="project" value="UniProtKB-EC"/>
</dbReference>
<evidence type="ECO:0000256" key="1">
    <source>
        <dbReference type="ARBA" id="ARBA00004477"/>
    </source>
</evidence>
<evidence type="ECO:0000256" key="2">
    <source>
        <dbReference type="ARBA" id="ARBA00009324"/>
    </source>
</evidence>
<evidence type="ECO:0000256" key="9">
    <source>
        <dbReference type="ARBA" id="ARBA00047909"/>
    </source>
</evidence>
<dbReference type="AlphaFoldDB" id="A0A1D1XHD8"/>
<dbReference type="Pfam" id="PF04116">
    <property type="entry name" value="FA_hydroxylase"/>
    <property type="match status" value="1"/>
</dbReference>
<sequence length="256" mass="29184">SRRRRSGDPHYCPVSFRFSQITPTTLPILRYPPSSPLRHRLSPPDMLPYRSVPEAEAALQRNLTTAEAAWLSYSAGTHDFWLYCHNTAFLLLVYTLAPLPLAALELTRPHAIRRYKLQPKVRVPLSAVVRCCVDVVRSFLLAIGPLQILSYPTVKWVGIRTGLPLPSGCETAAQVVVYLLVEDYANYWVHRAMHTRWGYERIHHVHHEFTAPVGFAAPYAHWAELLLLGLPSFLGPALVPCHILTFWLWTLIRHVE</sequence>
<evidence type="ECO:0000313" key="12">
    <source>
        <dbReference type="EMBL" id="JAT41810.1"/>
    </source>
</evidence>
<evidence type="ECO:0000259" key="11">
    <source>
        <dbReference type="Pfam" id="PF04116"/>
    </source>
</evidence>
<name>A0A1D1XHD8_9ARAE</name>
<accession>A0A1D1XHD8</accession>
<evidence type="ECO:0000256" key="10">
    <source>
        <dbReference type="SAM" id="Phobius"/>
    </source>
</evidence>
<dbReference type="EMBL" id="GDJX01026126">
    <property type="protein sequence ID" value="JAT41810.1"/>
    <property type="molecule type" value="Transcribed_RNA"/>
</dbReference>
<keyword evidence="7 10" id="KW-0472">Membrane</keyword>
<evidence type="ECO:0000256" key="3">
    <source>
        <dbReference type="ARBA" id="ARBA00013146"/>
    </source>
</evidence>
<dbReference type="GO" id="GO:0005789">
    <property type="term" value="C:endoplasmic reticulum membrane"/>
    <property type="evidence" value="ECO:0007669"/>
    <property type="project" value="UniProtKB-SubCell"/>
</dbReference>
<dbReference type="GO" id="GO:0005506">
    <property type="term" value="F:iron ion binding"/>
    <property type="evidence" value="ECO:0007669"/>
    <property type="project" value="InterPro"/>
</dbReference>
<gene>
    <name evidence="12" type="primary">SMO1-2_0</name>
    <name evidence="12" type="ORF">g.106689</name>
</gene>
<feature type="domain" description="Fatty acid hydroxylase" evidence="11">
    <location>
        <begin position="175"/>
        <end position="254"/>
    </location>
</feature>
<dbReference type="InterPro" id="IPR006694">
    <property type="entry name" value="Fatty_acid_hydroxylase"/>
</dbReference>
<keyword evidence="12" id="KW-0560">Oxidoreductase</keyword>
<feature type="non-terminal residue" evidence="12">
    <location>
        <position position="256"/>
    </location>
</feature>
<dbReference type="PANTHER" id="PTHR11863">
    <property type="entry name" value="STEROL DESATURASE"/>
    <property type="match status" value="1"/>
</dbReference>
<dbReference type="InterPro" id="IPR050307">
    <property type="entry name" value="Sterol_Desaturase_Related"/>
</dbReference>
<dbReference type="EC" id="4.1.99.5" evidence="3"/>
<evidence type="ECO:0000256" key="6">
    <source>
        <dbReference type="ARBA" id="ARBA00022989"/>
    </source>
</evidence>
<evidence type="ECO:0000256" key="5">
    <source>
        <dbReference type="ARBA" id="ARBA00022824"/>
    </source>
</evidence>
<protein>
    <recommendedName>
        <fullName evidence="3">aldehyde oxygenase (deformylating)</fullName>
        <ecNumber evidence="3">4.1.99.5</ecNumber>
    </recommendedName>
</protein>
<keyword evidence="8" id="KW-0456">Lyase</keyword>
<keyword evidence="5" id="KW-0256">Endoplasmic reticulum</keyword>
<organism evidence="12">
    <name type="scientific">Anthurium amnicola</name>
    <dbReference type="NCBI Taxonomy" id="1678845"/>
    <lineage>
        <taxon>Eukaryota</taxon>
        <taxon>Viridiplantae</taxon>
        <taxon>Streptophyta</taxon>
        <taxon>Embryophyta</taxon>
        <taxon>Tracheophyta</taxon>
        <taxon>Spermatophyta</taxon>
        <taxon>Magnoliopsida</taxon>
        <taxon>Liliopsida</taxon>
        <taxon>Araceae</taxon>
        <taxon>Pothoideae</taxon>
        <taxon>Potheae</taxon>
        <taxon>Anthurium</taxon>
    </lineage>
</organism>
<feature type="non-terminal residue" evidence="12">
    <location>
        <position position="1"/>
    </location>
</feature>
<evidence type="ECO:0000256" key="7">
    <source>
        <dbReference type="ARBA" id="ARBA00023136"/>
    </source>
</evidence>
<keyword evidence="12" id="KW-0503">Monooxygenase</keyword>
<dbReference type="GO" id="GO:0008610">
    <property type="term" value="P:lipid biosynthetic process"/>
    <property type="evidence" value="ECO:0007669"/>
    <property type="project" value="InterPro"/>
</dbReference>
<keyword evidence="6 10" id="KW-1133">Transmembrane helix</keyword>
<reference evidence="12" key="1">
    <citation type="submission" date="2015-07" db="EMBL/GenBank/DDBJ databases">
        <title>Transcriptome Assembly of Anthurium amnicola.</title>
        <authorList>
            <person name="Suzuki J."/>
        </authorList>
    </citation>
    <scope>NUCLEOTIDE SEQUENCE</scope>
</reference>
<dbReference type="GO" id="GO:0004497">
    <property type="term" value="F:monooxygenase activity"/>
    <property type="evidence" value="ECO:0007669"/>
    <property type="project" value="UniProtKB-KW"/>
</dbReference>
<comment type="subcellular location">
    <subcellularLocation>
        <location evidence="1">Endoplasmic reticulum membrane</location>
        <topology evidence="1">Multi-pass membrane protein</topology>
    </subcellularLocation>
</comment>
<proteinExistence type="inferred from homology"/>
<keyword evidence="4 10" id="KW-0812">Transmembrane</keyword>
<evidence type="ECO:0000256" key="8">
    <source>
        <dbReference type="ARBA" id="ARBA00023239"/>
    </source>
</evidence>
<evidence type="ECO:0000256" key="4">
    <source>
        <dbReference type="ARBA" id="ARBA00022692"/>
    </source>
</evidence>